<keyword evidence="5" id="KW-0677">Repeat</keyword>
<evidence type="ECO:0000256" key="9">
    <source>
        <dbReference type="ARBA" id="ARBA00023180"/>
    </source>
</evidence>
<dbReference type="Pfam" id="PF00047">
    <property type="entry name" value="ig"/>
    <property type="match status" value="1"/>
</dbReference>
<dbReference type="PANTHER" id="PTHR11738:SF179">
    <property type="entry name" value="LEUKOCYTE IMMUNOGLOBULIN-LIKE RECEPTOR SUBFAMILY A MEMBER 5"/>
    <property type="match status" value="1"/>
</dbReference>
<name>A0A8D0WRV5_PIG</name>
<dbReference type="InterPro" id="IPR013151">
    <property type="entry name" value="Immunoglobulin_dom"/>
</dbReference>
<dbReference type="SMART" id="SM00409">
    <property type="entry name" value="IG"/>
    <property type="match status" value="3"/>
</dbReference>
<evidence type="ECO:0000256" key="8">
    <source>
        <dbReference type="ARBA" id="ARBA00023157"/>
    </source>
</evidence>
<dbReference type="InterPro" id="IPR050412">
    <property type="entry name" value="Ig-like_Receptors_ImmuneReg"/>
</dbReference>
<sequence>MTPTLPTLLCLGEMSCDLVSHVFPGTLPKPILWPEPDPLVTWGSPVTIWCQGTLGAQECHLYAEGRPALGDRLSPLEAGDKAKFFIQYMTQDYAGRYQCYCHSPTGRSEPSNALELVVTGAYSKPTLSALPSPVVASGGNVTLQGGSRQGYDRLIPTKEGELKPSWTLDTQRYPNRQTWALFPVGPMTPSHRATFRCYGCFRDKPQVWSPPSDPLELLVSGGSGKPSLLTTEGPVVASGQSLTLQCRSAISYDRFSLAKEGTQDLPQHPARQPQAGLSQFSMSPVTSAHRATYRCHGSLSSDPHLLSHPSDPLELMPPPPGPNSTTAESRGPFAHGAHRPPRGSFESRRS</sequence>
<evidence type="ECO:0000256" key="1">
    <source>
        <dbReference type="ARBA" id="ARBA00004162"/>
    </source>
</evidence>
<feature type="domain" description="Immunoglobulin" evidence="12">
    <location>
        <begin position="35"/>
        <end position="119"/>
    </location>
</feature>
<evidence type="ECO:0000256" key="7">
    <source>
        <dbReference type="ARBA" id="ARBA00023136"/>
    </source>
</evidence>
<dbReference type="Proteomes" id="UP000694570">
    <property type="component" value="Unplaced"/>
</dbReference>
<evidence type="ECO:0000256" key="4">
    <source>
        <dbReference type="ARBA" id="ARBA00022729"/>
    </source>
</evidence>
<feature type="domain" description="Immunoglobulin" evidence="12">
    <location>
        <begin position="130"/>
        <end position="220"/>
    </location>
</feature>
<keyword evidence="3" id="KW-0812">Transmembrane</keyword>
<evidence type="ECO:0000313" key="13">
    <source>
        <dbReference type="Ensembl" id="ENSSSCP00030025275.1"/>
    </source>
</evidence>
<evidence type="ECO:0000256" key="11">
    <source>
        <dbReference type="SAM" id="MobiDB-lite"/>
    </source>
</evidence>
<keyword evidence="4" id="KW-0732">Signal</keyword>
<dbReference type="FunFam" id="2.60.40.10:FF:000049">
    <property type="entry name" value="Leukocyte immunoglobulin-like receptor subfamily B member 1"/>
    <property type="match status" value="3"/>
</dbReference>
<dbReference type="InterPro" id="IPR003599">
    <property type="entry name" value="Ig_sub"/>
</dbReference>
<reference evidence="13" key="1">
    <citation type="submission" date="2025-08" db="UniProtKB">
        <authorList>
            <consortium name="Ensembl"/>
        </authorList>
    </citation>
    <scope>IDENTIFICATION</scope>
</reference>
<accession>A0A8D0WRV5</accession>
<protein>
    <recommendedName>
        <fullName evidence="12">Immunoglobulin domain-containing protein</fullName>
    </recommendedName>
</protein>
<evidence type="ECO:0000256" key="5">
    <source>
        <dbReference type="ARBA" id="ARBA00022737"/>
    </source>
</evidence>
<dbReference type="SUPFAM" id="SSF48726">
    <property type="entry name" value="Immunoglobulin"/>
    <property type="match status" value="3"/>
</dbReference>
<evidence type="ECO:0000256" key="10">
    <source>
        <dbReference type="ARBA" id="ARBA00023319"/>
    </source>
</evidence>
<evidence type="ECO:0000256" key="3">
    <source>
        <dbReference type="ARBA" id="ARBA00022692"/>
    </source>
</evidence>
<feature type="region of interest" description="Disordered" evidence="11">
    <location>
        <begin position="296"/>
        <end position="350"/>
    </location>
</feature>
<feature type="domain" description="Immunoglobulin" evidence="12">
    <location>
        <begin position="231"/>
        <end position="309"/>
    </location>
</feature>
<dbReference type="InterPro" id="IPR013783">
    <property type="entry name" value="Ig-like_fold"/>
</dbReference>
<keyword evidence="7" id="KW-0472">Membrane</keyword>
<evidence type="ECO:0000259" key="12">
    <source>
        <dbReference type="SMART" id="SM00409"/>
    </source>
</evidence>
<evidence type="ECO:0000256" key="6">
    <source>
        <dbReference type="ARBA" id="ARBA00022989"/>
    </source>
</evidence>
<dbReference type="Pfam" id="PF13895">
    <property type="entry name" value="Ig_2"/>
    <property type="match status" value="1"/>
</dbReference>
<dbReference type="InterPro" id="IPR036179">
    <property type="entry name" value="Ig-like_dom_sf"/>
</dbReference>
<dbReference type="GO" id="GO:0005886">
    <property type="term" value="C:plasma membrane"/>
    <property type="evidence" value="ECO:0007669"/>
    <property type="project" value="UniProtKB-SubCell"/>
</dbReference>
<comment type="subcellular location">
    <subcellularLocation>
        <location evidence="1">Cell membrane</location>
        <topology evidence="1">Single-pass membrane protein</topology>
    </subcellularLocation>
</comment>
<feature type="compositionally biased region" description="Low complexity" evidence="11">
    <location>
        <begin position="298"/>
        <end position="314"/>
    </location>
</feature>
<proteinExistence type="predicted"/>
<dbReference type="PANTHER" id="PTHR11738">
    <property type="entry name" value="MHC CLASS I NK CELL RECEPTOR"/>
    <property type="match status" value="1"/>
</dbReference>
<keyword evidence="9" id="KW-0325">Glycoprotein</keyword>
<keyword evidence="6" id="KW-1133">Transmembrane helix</keyword>
<feature type="region of interest" description="Disordered" evidence="11">
    <location>
        <begin position="264"/>
        <end position="283"/>
    </location>
</feature>
<keyword evidence="8" id="KW-1015">Disulfide bond</keyword>
<keyword evidence="2" id="KW-1003">Cell membrane</keyword>
<organism evidence="13 14">
    <name type="scientific">Sus scrofa</name>
    <name type="common">Pig</name>
    <dbReference type="NCBI Taxonomy" id="9823"/>
    <lineage>
        <taxon>Eukaryota</taxon>
        <taxon>Metazoa</taxon>
        <taxon>Chordata</taxon>
        <taxon>Craniata</taxon>
        <taxon>Vertebrata</taxon>
        <taxon>Euteleostomi</taxon>
        <taxon>Mammalia</taxon>
        <taxon>Eutheria</taxon>
        <taxon>Laurasiatheria</taxon>
        <taxon>Artiodactyla</taxon>
        <taxon>Suina</taxon>
        <taxon>Suidae</taxon>
        <taxon>Sus</taxon>
    </lineage>
</organism>
<evidence type="ECO:0000256" key="2">
    <source>
        <dbReference type="ARBA" id="ARBA00022475"/>
    </source>
</evidence>
<evidence type="ECO:0000313" key="14">
    <source>
        <dbReference type="Proteomes" id="UP000694570"/>
    </source>
</evidence>
<dbReference type="AlphaFoldDB" id="A0A8D0WRV5"/>
<dbReference type="Gene3D" id="2.60.40.10">
    <property type="entry name" value="Immunoglobulins"/>
    <property type="match status" value="3"/>
</dbReference>
<dbReference type="Ensembl" id="ENSSSCT00030055347.1">
    <property type="protein sequence ID" value="ENSSSCP00030025275.1"/>
    <property type="gene ID" value="ENSSSCG00030039652.1"/>
</dbReference>
<keyword evidence="10" id="KW-0393">Immunoglobulin domain</keyword>